<evidence type="ECO:0000256" key="5">
    <source>
        <dbReference type="ARBA" id="ARBA00023136"/>
    </source>
</evidence>
<dbReference type="CDD" id="cd13553">
    <property type="entry name" value="PBP2_NrtA_CpmA_like"/>
    <property type="match status" value="1"/>
</dbReference>
<keyword evidence="4" id="KW-0997">Cell inner membrane</keyword>
<dbReference type="GO" id="GO:0012505">
    <property type="term" value="C:endomembrane system"/>
    <property type="evidence" value="ECO:0007669"/>
    <property type="project" value="UniProtKB-SubCell"/>
</dbReference>
<dbReference type="Pfam" id="PF13379">
    <property type="entry name" value="NMT1_2"/>
    <property type="match status" value="1"/>
</dbReference>
<comment type="similarity">
    <text evidence="6">Belongs to the CmpA/NrtA family.</text>
</comment>
<accession>A0A1A0CE84</accession>
<name>A0A1A0CE84_ACEPA</name>
<evidence type="ECO:0000256" key="3">
    <source>
        <dbReference type="ARBA" id="ARBA00022475"/>
    </source>
</evidence>
<dbReference type="PANTHER" id="PTHR30024:SF43">
    <property type="entry name" value="BLL4572 PROTEIN"/>
    <property type="match status" value="1"/>
</dbReference>
<evidence type="ECO:0000313" key="7">
    <source>
        <dbReference type="EMBL" id="OAZ60941.1"/>
    </source>
</evidence>
<gene>
    <name evidence="7" type="ORF">SRCM100623_02840</name>
</gene>
<organism evidence="7 8">
    <name type="scientific">Acetobacter pasteurianus</name>
    <name type="common">Acetobacter turbidans</name>
    <dbReference type="NCBI Taxonomy" id="438"/>
    <lineage>
        <taxon>Bacteria</taxon>
        <taxon>Pseudomonadati</taxon>
        <taxon>Pseudomonadota</taxon>
        <taxon>Alphaproteobacteria</taxon>
        <taxon>Acetobacterales</taxon>
        <taxon>Acetobacteraceae</taxon>
        <taxon>Acetobacter</taxon>
    </lineage>
</organism>
<keyword evidence="5" id="KW-0472">Membrane</keyword>
<dbReference type="EMBL" id="LYUD01000160">
    <property type="protein sequence ID" value="OAZ60941.1"/>
    <property type="molecule type" value="Genomic_DNA"/>
</dbReference>
<dbReference type="PROSITE" id="PS51318">
    <property type="entry name" value="TAT"/>
    <property type="match status" value="1"/>
</dbReference>
<evidence type="ECO:0000256" key="4">
    <source>
        <dbReference type="ARBA" id="ARBA00022519"/>
    </source>
</evidence>
<dbReference type="SUPFAM" id="SSF53850">
    <property type="entry name" value="Periplasmic binding protein-like II"/>
    <property type="match status" value="1"/>
</dbReference>
<protein>
    <submittedName>
        <fullName evidence="7">Bicarbonate-binding protein CmpA</fullName>
    </submittedName>
</protein>
<comment type="subcellular location">
    <subcellularLocation>
        <location evidence="1">Endomembrane system</location>
    </subcellularLocation>
</comment>
<evidence type="ECO:0000256" key="6">
    <source>
        <dbReference type="ARBA" id="ARBA00024031"/>
    </source>
</evidence>
<comment type="caution">
    <text evidence="7">The sequence shown here is derived from an EMBL/GenBank/DDBJ whole genome shotgun (WGS) entry which is preliminary data.</text>
</comment>
<keyword evidence="2" id="KW-0813">Transport</keyword>
<dbReference type="PANTHER" id="PTHR30024">
    <property type="entry name" value="ALIPHATIC SULFONATES-BINDING PROTEIN-RELATED"/>
    <property type="match status" value="1"/>
</dbReference>
<dbReference type="AlphaFoldDB" id="A0A1A0CE84"/>
<dbReference type="InterPro" id="IPR044527">
    <property type="entry name" value="NrtA/CpmA_ABC-bd_dom"/>
</dbReference>
<dbReference type="Proteomes" id="UP000093796">
    <property type="component" value="Unassembled WGS sequence"/>
</dbReference>
<dbReference type="InterPro" id="IPR006311">
    <property type="entry name" value="TAT_signal"/>
</dbReference>
<reference evidence="7 8" key="1">
    <citation type="submission" date="2016-05" db="EMBL/GenBank/DDBJ databases">
        <title>Genome sequencing of Acetobacter pasteurianus strain SRCM100623.</title>
        <authorList>
            <person name="Song Y.R."/>
        </authorList>
    </citation>
    <scope>NUCLEOTIDE SEQUENCE [LARGE SCALE GENOMIC DNA]</scope>
    <source>
        <strain evidence="7 8">SRCM100623</strain>
    </source>
</reference>
<sequence length="450" mass="48902">MTLFPFSRRPYAFRAAPCDHGPALACQCGSTYPGIFTTGHENGLPTGAMSAQASVPAISRRHFLGAATGSAALAGLAGLFAPHAAMADTAPSGVVEKPDLNIGFVPISCSAPLIMATAKGFFQSEGLNVQLRKTAGWALIRDKLLDGSLDASHLLSPMPLALSLGLGGNAAQPIRVATMQNINGQAITLALKHWHKRDPRDWKGMTFAIPFQFSMHNLLLRNYLALHGLDPDKDVSLRVTAPPDMVANLKAGNIDGFLGPEPFNQRAVYEEAGFLHVLSADLWDGHPCCAFGTTASFAEKYPNTYRALQRAMIRAAYFMQEPSNRLEAAHIMAQAAYLNQPEIVIEQSLTGHYADGLGVVRDNPRRSGFSPYPYPSMAVWILSQFSRWGYLKENIPLQETAQRIFMIDEVRKQAAALALPAPEDGQNNWPVLTVMGQRFDAFHPPSYSKG</sequence>
<proteinExistence type="inferred from homology"/>
<keyword evidence="3" id="KW-1003">Cell membrane</keyword>
<dbReference type="Gene3D" id="3.40.190.10">
    <property type="entry name" value="Periplasmic binding protein-like II"/>
    <property type="match status" value="2"/>
</dbReference>
<evidence type="ECO:0000256" key="1">
    <source>
        <dbReference type="ARBA" id="ARBA00004308"/>
    </source>
</evidence>
<evidence type="ECO:0000256" key="2">
    <source>
        <dbReference type="ARBA" id="ARBA00022448"/>
    </source>
</evidence>
<evidence type="ECO:0000313" key="8">
    <source>
        <dbReference type="Proteomes" id="UP000093796"/>
    </source>
</evidence>
<dbReference type="PATRIC" id="fig|438.15.peg.3134"/>